<organism evidence="1 2">
    <name type="scientific">Legionella dresdenensis</name>
    <dbReference type="NCBI Taxonomy" id="450200"/>
    <lineage>
        <taxon>Bacteria</taxon>
        <taxon>Pseudomonadati</taxon>
        <taxon>Pseudomonadota</taxon>
        <taxon>Gammaproteobacteria</taxon>
        <taxon>Legionellales</taxon>
        <taxon>Legionellaceae</taxon>
        <taxon>Legionella</taxon>
    </lineage>
</organism>
<protein>
    <submittedName>
        <fullName evidence="1">Uncharacterized protein</fullName>
    </submittedName>
</protein>
<evidence type="ECO:0000313" key="2">
    <source>
        <dbReference type="Proteomes" id="UP001595758"/>
    </source>
</evidence>
<sequence length="59" mass="6663">MIQSLDHDAGLEPISSIFHNVDAARRNLAWNINNFRSHDHGINSNELLAILKKRTNLLG</sequence>
<accession>A0ABV8CER9</accession>
<dbReference type="RefSeq" id="WP_382341748.1">
    <property type="nucleotide sequence ID" value="NZ_JBHSAB010000005.1"/>
</dbReference>
<name>A0ABV8CER9_9GAMM</name>
<comment type="caution">
    <text evidence="1">The sequence shown here is derived from an EMBL/GenBank/DDBJ whole genome shotgun (WGS) entry which is preliminary data.</text>
</comment>
<gene>
    <name evidence="1" type="ORF">ACFORL_05100</name>
</gene>
<keyword evidence="2" id="KW-1185">Reference proteome</keyword>
<proteinExistence type="predicted"/>
<reference evidence="2" key="1">
    <citation type="journal article" date="2019" name="Int. J. Syst. Evol. Microbiol.">
        <title>The Global Catalogue of Microorganisms (GCM) 10K type strain sequencing project: providing services to taxonomists for standard genome sequencing and annotation.</title>
        <authorList>
            <consortium name="The Broad Institute Genomics Platform"/>
            <consortium name="The Broad Institute Genome Sequencing Center for Infectious Disease"/>
            <person name="Wu L."/>
            <person name="Ma J."/>
        </authorList>
    </citation>
    <scope>NUCLEOTIDE SEQUENCE [LARGE SCALE GENOMIC DNA]</scope>
    <source>
        <strain evidence="2">CCUG 59858</strain>
    </source>
</reference>
<dbReference type="EMBL" id="JBHSAB010000005">
    <property type="protein sequence ID" value="MFC3908452.1"/>
    <property type="molecule type" value="Genomic_DNA"/>
</dbReference>
<evidence type="ECO:0000313" key="1">
    <source>
        <dbReference type="EMBL" id="MFC3908452.1"/>
    </source>
</evidence>
<dbReference type="Proteomes" id="UP001595758">
    <property type="component" value="Unassembled WGS sequence"/>
</dbReference>